<dbReference type="AlphaFoldDB" id="A0A9P8LBP1"/>
<feature type="region of interest" description="Disordered" evidence="1">
    <location>
        <begin position="16"/>
        <end position="114"/>
    </location>
</feature>
<proteinExistence type="predicted"/>
<sequence>MDGNTNFMDLHSHLSHRKNQNHPRAHTIPQTQTQTPDTRKRRSHHTDSATDKKVAQSAASLHPPSSVFSGPSAKTSSAGSQNHSRRGSLIAGEDAGRDTASGQRAASAGEVASEAWRARMRREELRASIATLTKLSSITARRLDDTYYLLLEKTSALSSAIAQLRDIATLTARLHQDFQSEAEAIEGVLKGQIDAFNSGLESEQKTIEVLEGRVRGQRVKAAKLGERLEEVRRRVRGWERTEGEWQAKTSRWLRLLWFALLLTVVWFLGSHYWPGHLLSPQPSPYQLDTLPAASNNVVSDSSLRPTRLSEGSTLSRVAQERNPEALFPPKHPTQQQSGCLDKRTSSSSDAAERTLRLFDEL</sequence>
<evidence type="ECO:0000313" key="2">
    <source>
        <dbReference type="EMBL" id="KAH0559508.1"/>
    </source>
</evidence>
<dbReference type="Proteomes" id="UP000750711">
    <property type="component" value="Unassembled WGS sequence"/>
</dbReference>
<feature type="compositionally biased region" description="Basic residues" evidence="1">
    <location>
        <begin position="16"/>
        <end position="25"/>
    </location>
</feature>
<comment type="caution">
    <text evidence="2">The sequence shown here is derived from an EMBL/GenBank/DDBJ whole genome shotgun (WGS) entry which is preliminary data.</text>
</comment>
<gene>
    <name evidence="2" type="ORF">GP486_003975</name>
</gene>
<reference evidence="2" key="1">
    <citation type="submission" date="2021-03" db="EMBL/GenBank/DDBJ databases">
        <title>Comparative genomics and phylogenomic investigation of the class Geoglossomycetes provide insights into ecological specialization and systematics.</title>
        <authorList>
            <person name="Melie T."/>
            <person name="Pirro S."/>
            <person name="Miller A.N."/>
            <person name="Quandt A."/>
        </authorList>
    </citation>
    <scope>NUCLEOTIDE SEQUENCE</scope>
    <source>
        <strain evidence="2">CAQ_001_2017</strain>
    </source>
</reference>
<feature type="compositionally biased region" description="Basic and acidic residues" evidence="1">
    <location>
        <begin position="45"/>
        <end position="54"/>
    </location>
</feature>
<protein>
    <submittedName>
        <fullName evidence="2">Uncharacterized protein</fullName>
    </submittedName>
</protein>
<accession>A0A9P8LBP1</accession>
<keyword evidence="3" id="KW-1185">Reference proteome</keyword>
<dbReference type="EMBL" id="JAGHQM010000581">
    <property type="protein sequence ID" value="KAH0559508.1"/>
    <property type="molecule type" value="Genomic_DNA"/>
</dbReference>
<feature type="compositionally biased region" description="Basic and acidic residues" evidence="1">
    <location>
        <begin position="340"/>
        <end position="361"/>
    </location>
</feature>
<evidence type="ECO:0000313" key="3">
    <source>
        <dbReference type="Proteomes" id="UP000750711"/>
    </source>
</evidence>
<feature type="compositionally biased region" description="Polar residues" evidence="1">
    <location>
        <begin position="66"/>
        <end position="82"/>
    </location>
</feature>
<organism evidence="2 3">
    <name type="scientific">Trichoglossum hirsutum</name>
    <dbReference type="NCBI Taxonomy" id="265104"/>
    <lineage>
        <taxon>Eukaryota</taxon>
        <taxon>Fungi</taxon>
        <taxon>Dikarya</taxon>
        <taxon>Ascomycota</taxon>
        <taxon>Pezizomycotina</taxon>
        <taxon>Geoglossomycetes</taxon>
        <taxon>Geoglossales</taxon>
        <taxon>Geoglossaceae</taxon>
        <taxon>Trichoglossum</taxon>
    </lineage>
</organism>
<evidence type="ECO:0000256" key="1">
    <source>
        <dbReference type="SAM" id="MobiDB-lite"/>
    </source>
</evidence>
<name>A0A9P8LBP1_9PEZI</name>
<feature type="region of interest" description="Disordered" evidence="1">
    <location>
        <begin position="321"/>
        <end position="361"/>
    </location>
</feature>